<dbReference type="Proteomes" id="UP000270190">
    <property type="component" value="Unassembled WGS sequence"/>
</dbReference>
<protein>
    <submittedName>
        <fullName evidence="1">Uncharacterized protein</fullName>
    </submittedName>
</protein>
<organism evidence="1 2">
    <name type="scientific">Brochothrix thermosphacta</name>
    <name type="common">Microbacterium thermosphactum</name>
    <dbReference type="NCBI Taxonomy" id="2756"/>
    <lineage>
        <taxon>Bacteria</taxon>
        <taxon>Bacillati</taxon>
        <taxon>Bacillota</taxon>
        <taxon>Bacilli</taxon>
        <taxon>Bacillales</taxon>
        <taxon>Listeriaceae</taxon>
        <taxon>Brochothrix</taxon>
    </lineage>
</organism>
<proteinExistence type="predicted"/>
<dbReference type="EMBL" id="OUNC01000023">
    <property type="protein sequence ID" value="SPP28762.1"/>
    <property type="molecule type" value="Genomic_DNA"/>
</dbReference>
<evidence type="ECO:0000313" key="2">
    <source>
        <dbReference type="Proteomes" id="UP000270190"/>
    </source>
</evidence>
<gene>
    <name evidence="1" type="ORF">BTBSAS_30080</name>
</gene>
<accession>A0A2X0S7X6</accession>
<evidence type="ECO:0000313" key="1">
    <source>
        <dbReference type="EMBL" id="SPP28762.1"/>
    </source>
</evidence>
<sequence>MFFKIPFLVESGIIIFHSILKDKNKIEHSAPYFLFYKIH</sequence>
<dbReference type="AlphaFoldDB" id="A0A2X0S7X6"/>
<reference evidence="2" key="1">
    <citation type="submission" date="2018-04" db="EMBL/GenBank/DDBJ databases">
        <authorList>
            <person name="Illikoud N."/>
        </authorList>
    </citation>
    <scope>NUCLEOTIDE SEQUENCE [LARGE SCALE GENOMIC DNA]</scope>
</reference>
<name>A0A2X0S7X6_BROTH</name>